<feature type="domain" description="Poly A polymerase head" evidence="10">
    <location>
        <begin position="25"/>
        <end position="143"/>
    </location>
</feature>
<dbReference type="SUPFAM" id="SSF81301">
    <property type="entry name" value="Nucleotidyltransferase"/>
    <property type="match status" value="1"/>
</dbReference>
<dbReference type="GO" id="GO:0000049">
    <property type="term" value="F:tRNA binding"/>
    <property type="evidence" value="ECO:0007669"/>
    <property type="project" value="TreeGrafter"/>
</dbReference>
<dbReference type="GO" id="GO:0000166">
    <property type="term" value="F:nucleotide binding"/>
    <property type="evidence" value="ECO:0007669"/>
    <property type="project" value="UniProtKB-KW"/>
</dbReference>
<dbReference type="Gene3D" id="1.10.3090.10">
    <property type="entry name" value="cca-adding enzyme, domain 2"/>
    <property type="match status" value="1"/>
</dbReference>
<dbReference type="NCBIfam" id="NF009814">
    <property type="entry name" value="PRK13299.1"/>
    <property type="match status" value="1"/>
</dbReference>
<keyword evidence="2 9" id="KW-0808">Transferase</keyword>
<evidence type="ECO:0000256" key="1">
    <source>
        <dbReference type="ARBA" id="ARBA00001946"/>
    </source>
</evidence>
<dbReference type="GO" id="GO:0046872">
    <property type="term" value="F:metal ion binding"/>
    <property type="evidence" value="ECO:0007669"/>
    <property type="project" value="UniProtKB-KW"/>
</dbReference>
<dbReference type="EMBL" id="FQZP01000028">
    <property type="protein sequence ID" value="SHJ15920.1"/>
    <property type="molecule type" value="Genomic_DNA"/>
</dbReference>
<keyword evidence="6" id="KW-0547">Nucleotide-binding</keyword>
<keyword evidence="3" id="KW-0819">tRNA processing</keyword>
<keyword evidence="5" id="KW-0479">Metal-binding</keyword>
<dbReference type="AlphaFoldDB" id="A0A1M6H142"/>
<reference evidence="13 14" key="1">
    <citation type="submission" date="2016-11" db="EMBL/GenBank/DDBJ databases">
        <authorList>
            <person name="Varghese N."/>
            <person name="Submissions S."/>
        </authorList>
    </citation>
    <scope>NUCLEOTIDE SEQUENCE [LARGE SCALE GENOMIC DNA]</scope>
    <source>
        <strain evidence="13 14">DSM 19027</strain>
    </source>
</reference>
<evidence type="ECO:0000256" key="3">
    <source>
        <dbReference type="ARBA" id="ARBA00022694"/>
    </source>
</evidence>
<dbReference type="Pfam" id="PF12627">
    <property type="entry name" value="PolyA_pol_RNAbd"/>
    <property type="match status" value="1"/>
</dbReference>
<dbReference type="InterPro" id="IPR032828">
    <property type="entry name" value="PolyA_RNA-bd"/>
</dbReference>
<dbReference type="Pfam" id="PF13735">
    <property type="entry name" value="tRNA_NucTran2_2"/>
    <property type="match status" value="1"/>
</dbReference>
<dbReference type="InterPro" id="IPR002646">
    <property type="entry name" value="PolA_pol_head_dom"/>
</dbReference>
<dbReference type="InterPro" id="IPR032810">
    <property type="entry name" value="CCA-adding_enz_C"/>
</dbReference>
<dbReference type="SUPFAM" id="SSF81891">
    <property type="entry name" value="Poly A polymerase C-terminal region-like"/>
    <property type="match status" value="1"/>
</dbReference>
<evidence type="ECO:0000259" key="12">
    <source>
        <dbReference type="Pfam" id="PF13735"/>
    </source>
</evidence>
<accession>A0A1M6H142</accession>
<evidence type="ECO:0000256" key="5">
    <source>
        <dbReference type="ARBA" id="ARBA00022723"/>
    </source>
</evidence>
<feature type="domain" description="CCA-adding enzyme C-terminal" evidence="12">
    <location>
        <begin position="265"/>
        <end position="388"/>
    </location>
</feature>
<dbReference type="PANTHER" id="PTHR46173:SF1">
    <property type="entry name" value="CCA TRNA NUCLEOTIDYLTRANSFERASE 1, MITOCHONDRIAL"/>
    <property type="match status" value="1"/>
</dbReference>
<proteinExistence type="inferred from homology"/>
<dbReference type="InterPro" id="IPR050264">
    <property type="entry name" value="Bact_CCA-adding_enz_type3_sf"/>
</dbReference>
<comment type="cofactor">
    <cofactor evidence="1">
        <name>Mg(2+)</name>
        <dbReference type="ChEBI" id="CHEBI:18420"/>
    </cofactor>
</comment>
<comment type="similarity">
    <text evidence="9">Belongs to the tRNA nucleotidyltransferase/poly(A) polymerase family.</text>
</comment>
<evidence type="ECO:0000256" key="8">
    <source>
        <dbReference type="ARBA" id="ARBA00022884"/>
    </source>
</evidence>
<dbReference type="InterPro" id="IPR043519">
    <property type="entry name" value="NT_sf"/>
</dbReference>
<feature type="domain" description="tRNA nucleotidyltransferase/poly(A) polymerase RNA and SrmB- binding" evidence="11">
    <location>
        <begin position="170"/>
        <end position="229"/>
    </location>
</feature>
<evidence type="ECO:0000256" key="2">
    <source>
        <dbReference type="ARBA" id="ARBA00022679"/>
    </source>
</evidence>
<evidence type="ECO:0000256" key="7">
    <source>
        <dbReference type="ARBA" id="ARBA00022842"/>
    </source>
</evidence>
<dbReference type="GO" id="GO:0008033">
    <property type="term" value="P:tRNA processing"/>
    <property type="evidence" value="ECO:0007669"/>
    <property type="project" value="UniProtKB-KW"/>
</dbReference>
<keyword evidence="8 9" id="KW-0694">RNA-binding</keyword>
<protein>
    <submittedName>
        <fullName evidence="13">tRNA nucleotidyltransferase (CCA-adding enzyme)</fullName>
    </submittedName>
</protein>
<keyword evidence="4" id="KW-0548">Nucleotidyltransferase</keyword>
<keyword evidence="14" id="KW-1185">Reference proteome</keyword>
<organism evidence="13 14">
    <name type="scientific">Thermoclostridium caenicola</name>
    <dbReference type="NCBI Taxonomy" id="659425"/>
    <lineage>
        <taxon>Bacteria</taxon>
        <taxon>Bacillati</taxon>
        <taxon>Bacillota</taxon>
        <taxon>Clostridia</taxon>
        <taxon>Eubacteriales</taxon>
        <taxon>Oscillospiraceae</taxon>
        <taxon>Thermoclostridium</taxon>
    </lineage>
</organism>
<dbReference type="CDD" id="cd05398">
    <property type="entry name" value="NT_ClassII-CCAase"/>
    <property type="match status" value="1"/>
</dbReference>
<evidence type="ECO:0000313" key="13">
    <source>
        <dbReference type="EMBL" id="SHJ15920.1"/>
    </source>
</evidence>
<keyword evidence="7" id="KW-0460">Magnesium</keyword>
<evidence type="ECO:0000256" key="9">
    <source>
        <dbReference type="RuleBase" id="RU003953"/>
    </source>
</evidence>
<gene>
    <name evidence="13" type="ORF">SAMN05444373_102824</name>
</gene>
<evidence type="ECO:0000256" key="4">
    <source>
        <dbReference type="ARBA" id="ARBA00022695"/>
    </source>
</evidence>
<dbReference type="RefSeq" id="WP_149678880.1">
    <property type="nucleotide sequence ID" value="NZ_FQZP01000028.1"/>
</dbReference>
<dbReference type="Gene3D" id="3.30.460.10">
    <property type="entry name" value="Beta Polymerase, domain 2"/>
    <property type="match status" value="1"/>
</dbReference>
<evidence type="ECO:0000313" key="14">
    <source>
        <dbReference type="Proteomes" id="UP000324781"/>
    </source>
</evidence>
<name>A0A1M6H142_9FIRM</name>
<dbReference type="PROSITE" id="PS51257">
    <property type="entry name" value="PROKAR_LIPOPROTEIN"/>
    <property type="match status" value="1"/>
</dbReference>
<evidence type="ECO:0000256" key="6">
    <source>
        <dbReference type="ARBA" id="ARBA00022741"/>
    </source>
</evidence>
<dbReference type="PANTHER" id="PTHR46173">
    <property type="entry name" value="CCA TRNA NUCLEOTIDYLTRANSFERASE 1, MITOCHONDRIAL"/>
    <property type="match status" value="1"/>
</dbReference>
<dbReference type="OrthoDB" id="9805698at2"/>
<dbReference type="GO" id="GO:0016779">
    <property type="term" value="F:nucleotidyltransferase activity"/>
    <property type="evidence" value="ECO:0007669"/>
    <property type="project" value="UniProtKB-KW"/>
</dbReference>
<dbReference type="Pfam" id="PF01743">
    <property type="entry name" value="PolyA_pol"/>
    <property type="match status" value="1"/>
</dbReference>
<dbReference type="Proteomes" id="UP000324781">
    <property type="component" value="Unassembled WGS sequence"/>
</dbReference>
<evidence type="ECO:0000259" key="11">
    <source>
        <dbReference type="Pfam" id="PF12627"/>
    </source>
</evidence>
<sequence length="406" mass="45704">MRIILPKKVSSIISVLNQAGFSAHAVGGCVRDLIMGKEPHDWDITTSARPEQVKALFEVTLDTGLKHGTVTVNHEGQWCEITTWRTDLGYINHRHPEQVRFTDSLEADLARRDFTINAMAFHPDEGIIDPFGGMDDIRSRLIRSVGDPMKRFGEDALRMLRAIRFSAQLGFEIESRTYQAIRMLHADIAYISFERIRSELDKIMASAHPERLGLIWDTRLSDHIFPGIPALPEPFLRTCHEPFAPGTPVYFLGSLFYWAFARDRTEQAARILWRLKYDNRTISDTRNLLLAAELMKAPTPRNIRLACRLYGKKIAEMAAKISAQHGDTANRENCGLDPLLMADPQPLAITGADLIRSGIGEGREIGAILSLLNLCLCENPRLNTRETLLLLSGAFHKKLLENNLLG</sequence>
<evidence type="ECO:0000259" key="10">
    <source>
        <dbReference type="Pfam" id="PF01743"/>
    </source>
</evidence>